<sequence length="60" mass="6560">MKNQRLRQSALGGLSVFRCPLSVLRCPLSVIRSRSRSTVTAHGQSAFDPIRIHSALGGLR</sequence>
<evidence type="ECO:0000313" key="1">
    <source>
        <dbReference type="EMBL" id="HHS52213.1"/>
    </source>
</evidence>
<dbReference type="AlphaFoldDB" id="A0A7C6A9K3"/>
<protein>
    <submittedName>
        <fullName evidence="1">Uncharacterized protein</fullName>
    </submittedName>
</protein>
<comment type="caution">
    <text evidence="1">The sequence shown here is derived from an EMBL/GenBank/DDBJ whole genome shotgun (WGS) entry which is preliminary data.</text>
</comment>
<dbReference type="EMBL" id="DTLI01000131">
    <property type="protein sequence ID" value="HHS52213.1"/>
    <property type="molecule type" value="Genomic_DNA"/>
</dbReference>
<reference evidence="1" key="1">
    <citation type="journal article" date="2020" name="mSystems">
        <title>Genome- and Community-Level Interaction Insights into Carbon Utilization and Element Cycling Functions of Hydrothermarchaeota in Hydrothermal Sediment.</title>
        <authorList>
            <person name="Zhou Z."/>
            <person name="Liu Y."/>
            <person name="Xu W."/>
            <person name="Pan J."/>
            <person name="Luo Z.H."/>
            <person name="Li M."/>
        </authorList>
    </citation>
    <scope>NUCLEOTIDE SEQUENCE [LARGE SCALE GENOMIC DNA]</scope>
    <source>
        <strain evidence="1">SpSt-876</strain>
    </source>
</reference>
<gene>
    <name evidence="1" type="ORF">ENW73_05025</name>
</gene>
<proteinExistence type="predicted"/>
<organism evidence="1">
    <name type="scientific">candidate division WOR-3 bacterium</name>
    <dbReference type="NCBI Taxonomy" id="2052148"/>
    <lineage>
        <taxon>Bacteria</taxon>
        <taxon>Bacteria division WOR-3</taxon>
    </lineage>
</organism>
<name>A0A7C6A9K3_UNCW3</name>
<accession>A0A7C6A9K3</accession>